<keyword evidence="4" id="KW-1185">Reference proteome</keyword>
<evidence type="ECO:0000313" key="4">
    <source>
        <dbReference type="Proteomes" id="UP001065593"/>
    </source>
</evidence>
<dbReference type="InterPro" id="IPR035439">
    <property type="entry name" value="UPF0145_dom_sf"/>
</dbReference>
<organism evidence="3 4">
    <name type="scientific">Lysinibacillus piscis</name>
    <dbReference type="NCBI Taxonomy" id="2518931"/>
    <lineage>
        <taxon>Bacteria</taxon>
        <taxon>Bacillati</taxon>
        <taxon>Bacillota</taxon>
        <taxon>Bacilli</taxon>
        <taxon>Bacillales</taxon>
        <taxon>Bacillaceae</taxon>
        <taxon>Lysinibacillus</taxon>
    </lineage>
</organism>
<comment type="similarity">
    <text evidence="1 2">Belongs to the UPF0145 family.</text>
</comment>
<dbReference type="Gene3D" id="3.30.110.70">
    <property type="entry name" value="Hypothetical protein apc22750. Chain B"/>
    <property type="match status" value="1"/>
</dbReference>
<dbReference type="Pfam" id="PF01906">
    <property type="entry name" value="YbjQ_1"/>
    <property type="match status" value="1"/>
</dbReference>
<dbReference type="SUPFAM" id="SSF117782">
    <property type="entry name" value="YbjQ-like"/>
    <property type="match status" value="1"/>
</dbReference>
<dbReference type="HAMAP" id="MF_00338">
    <property type="entry name" value="UPF0145"/>
    <property type="match status" value="1"/>
</dbReference>
<sequence>MLVVTAENVPNHKIVATKGVVYGVTVRARGLGRDIVASFRGIIGGEIDEYTEMLEQARAEAMHRMEKHAEELGANAVVMMRFDSGEMGQNMSEIIAYGTAVIIEPV</sequence>
<dbReference type="PANTHER" id="PTHR34068:SF2">
    <property type="entry name" value="UPF0145 PROTEIN SCO3412"/>
    <property type="match status" value="1"/>
</dbReference>
<evidence type="ECO:0000313" key="3">
    <source>
        <dbReference type="EMBL" id="GLC89595.1"/>
    </source>
</evidence>
<dbReference type="EMBL" id="BRZA01000003">
    <property type="protein sequence ID" value="GLC89595.1"/>
    <property type="molecule type" value="Genomic_DNA"/>
</dbReference>
<evidence type="ECO:0000256" key="1">
    <source>
        <dbReference type="ARBA" id="ARBA00010751"/>
    </source>
</evidence>
<proteinExistence type="inferred from homology"/>
<reference evidence="3" key="1">
    <citation type="submission" date="2022-08" db="EMBL/GenBank/DDBJ databases">
        <title>Draft genome sequence of Lysinibacillus sp. strain KH24.</title>
        <authorList>
            <person name="Kanbe H."/>
            <person name="Itoh H."/>
        </authorList>
    </citation>
    <scope>NUCLEOTIDE SEQUENCE</scope>
    <source>
        <strain evidence="3">KH24</strain>
    </source>
</reference>
<dbReference type="Proteomes" id="UP001065593">
    <property type="component" value="Unassembled WGS sequence"/>
</dbReference>
<accession>A0ABQ5NMM1</accession>
<gene>
    <name evidence="3" type="ORF">LYSBPC_27220</name>
</gene>
<evidence type="ECO:0000256" key="2">
    <source>
        <dbReference type="HAMAP-Rule" id="MF_00338"/>
    </source>
</evidence>
<dbReference type="PANTHER" id="PTHR34068">
    <property type="entry name" value="UPF0145 PROTEIN YBJQ"/>
    <property type="match status" value="1"/>
</dbReference>
<protein>
    <recommendedName>
        <fullName evidence="2">UPF0145 protein LYSBPC_27220</fullName>
    </recommendedName>
</protein>
<name>A0ABQ5NMM1_9BACI</name>
<dbReference type="InterPro" id="IPR002765">
    <property type="entry name" value="UPF0145_YbjQ-like"/>
</dbReference>
<dbReference type="RefSeq" id="WP_264989409.1">
    <property type="nucleotide sequence ID" value="NZ_BRZA01000003.1"/>
</dbReference>
<comment type="caution">
    <text evidence="3">The sequence shown here is derived from an EMBL/GenBank/DDBJ whole genome shotgun (WGS) entry which is preliminary data.</text>
</comment>